<accession>A0A481NS86</accession>
<evidence type="ECO:0000256" key="3">
    <source>
        <dbReference type="ARBA" id="ARBA00023125"/>
    </source>
</evidence>
<evidence type="ECO:0000256" key="1">
    <source>
        <dbReference type="ARBA" id="ARBA00004123"/>
    </source>
</evidence>
<dbReference type="Pfam" id="PF03106">
    <property type="entry name" value="WRKY"/>
    <property type="match status" value="1"/>
</dbReference>
<keyword evidence="3" id="KW-0238">DNA-binding</keyword>
<feature type="domain" description="WRKY" evidence="7">
    <location>
        <begin position="116"/>
        <end position="184"/>
    </location>
</feature>
<comment type="subcellular location">
    <subcellularLocation>
        <location evidence="1">Nucleus</location>
    </subcellularLocation>
</comment>
<dbReference type="PROSITE" id="PS50811">
    <property type="entry name" value="WRKY"/>
    <property type="match status" value="1"/>
</dbReference>
<keyword evidence="2" id="KW-0805">Transcription regulation</keyword>
<dbReference type="GO" id="GO:0005634">
    <property type="term" value="C:nucleus"/>
    <property type="evidence" value="ECO:0007669"/>
    <property type="project" value="UniProtKB-SubCell"/>
</dbReference>
<evidence type="ECO:0000259" key="7">
    <source>
        <dbReference type="PROSITE" id="PS50811"/>
    </source>
</evidence>
<organism evidence="8">
    <name type="scientific">Salvia miltiorrhiza</name>
    <name type="common">Chinese sage</name>
    <dbReference type="NCBI Taxonomy" id="226208"/>
    <lineage>
        <taxon>Eukaryota</taxon>
        <taxon>Viridiplantae</taxon>
        <taxon>Streptophyta</taxon>
        <taxon>Embryophyta</taxon>
        <taxon>Tracheophyta</taxon>
        <taxon>Spermatophyta</taxon>
        <taxon>Magnoliopsida</taxon>
        <taxon>eudicotyledons</taxon>
        <taxon>Gunneridae</taxon>
        <taxon>Pentapetalae</taxon>
        <taxon>asterids</taxon>
        <taxon>lamiids</taxon>
        <taxon>Lamiales</taxon>
        <taxon>Lamiaceae</taxon>
        <taxon>Nepetoideae</taxon>
        <taxon>Mentheae</taxon>
        <taxon>Salviinae</taxon>
        <taxon>Salvia</taxon>
        <taxon>Salvia incertae sedis</taxon>
    </lineage>
</organism>
<sequence>MASSSCVHRNAVPERVMTELTRGREIADRIRLMLRETGFDGSAGSVFPVQSLVSQLLDTFTHSLAMLRDGGESDEASQAPSAAKLEDSGDSCKTPAAKDRRGCYKRKRSSETRIKESSDLFEDGHAWRKYGQKSILNAKHPRNYYRCTHKFDQKCLATKQVQKIQDEPPLYRTTYNGQHTCNKSALHHHVVPASPDSSSVMWSFNSIKQEEEIQMKTPDEYYISPHHFSPMSSDVYSCSHSIEDVDDIVGSFEDYFEFETLS</sequence>
<dbReference type="SMR" id="A0A481NS86"/>
<evidence type="ECO:0000256" key="2">
    <source>
        <dbReference type="ARBA" id="ARBA00023015"/>
    </source>
</evidence>
<dbReference type="SMART" id="SM00774">
    <property type="entry name" value="WRKY"/>
    <property type="match status" value="1"/>
</dbReference>
<dbReference type="PANTHER" id="PTHR31282">
    <property type="entry name" value="WRKY TRANSCRIPTION FACTOR 21-RELATED"/>
    <property type="match status" value="1"/>
</dbReference>
<evidence type="ECO:0000313" key="8">
    <source>
        <dbReference type="EMBL" id="QAV52900.1"/>
    </source>
</evidence>
<dbReference type="EMBL" id="MH178121">
    <property type="protein sequence ID" value="QAV52900.1"/>
    <property type="molecule type" value="mRNA"/>
</dbReference>
<dbReference type="GO" id="GO:0043565">
    <property type="term" value="F:sequence-specific DNA binding"/>
    <property type="evidence" value="ECO:0007669"/>
    <property type="project" value="InterPro"/>
</dbReference>
<protein>
    <submittedName>
        <fullName evidence="8">WRKY1</fullName>
    </submittedName>
</protein>
<evidence type="ECO:0000256" key="5">
    <source>
        <dbReference type="ARBA" id="ARBA00023242"/>
    </source>
</evidence>
<proteinExistence type="evidence at transcript level"/>
<dbReference type="Gene3D" id="2.20.25.80">
    <property type="entry name" value="WRKY domain"/>
    <property type="match status" value="1"/>
</dbReference>
<dbReference type="InterPro" id="IPR044810">
    <property type="entry name" value="WRKY_plant"/>
</dbReference>
<dbReference type="InterPro" id="IPR003657">
    <property type="entry name" value="WRKY_dom"/>
</dbReference>
<reference evidence="8" key="1">
    <citation type="submission" date="2018-04" db="EMBL/GenBank/DDBJ databases">
        <title>Molecular cloning and characterization of a new WRKY1 from Salvia miltiorrhiza.</title>
        <authorList>
            <person name="Hao X."/>
            <person name="Cao W."/>
            <person name="Shi M."/>
            <person name="Wang Y."/>
            <person name="Kai G."/>
        </authorList>
    </citation>
    <scope>NUCLEOTIDE SEQUENCE</scope>
    <source>
        <tissue evidence="8">Leaves</tissue>
    </source>
</reference>
<evidence type="ECO:0000256" key="6">
    <source>
        <dbReference type="SAM" id="MobiDB-lite"/>
    </source>
</evidence>
<keyword evidence="5" id="KW-0539">Nucleus</keyword>
<dbReference type="SUPFAM" id="SSF118290">
    <property type="entry name" value="WRKY DNA-binding domain"/>
    <property type="match status" value="1"/>
</dbReference>
<feature type="region of interest" description="Disordered" evidence="6">
    <location>
        <begin position="71"/>
        <end position="109"/>
    </location>
</feature>
<dbReference type="GO" id="GO:0003700">
    <property type="term" value="F:DNA-binding transcription factor activity"/>
    <property type="evidence" value="ECO:0007669"/>
    <property type="project" value="InterPro"/>
</dbReference>
<dbReference type="InterPro" id="IPR036576">
    <property type="entry name" value="WRKY_dom_sf"/>
</dbReference>
<name>A0A481NS86_SALMI</name>
<keyword evidence="4" id="KW-0804">Transcription</keyword>
<evidence type="ECO:0000256" key="4">
    <source>
        <dbReference type="ARBA" id="ARBA00023163"/>
    </source>
</evidence>
<dbReference type="AlphaFoldDB" id="A0A481NS86"/>